<feature type="non-terminal residue" evidence="2">
    <location>
        <position position="445"/>
    </location>
</feature>
<name>T0XVJ4_9ZZZZ</name>
<dbReference type="AlphaFoldDB" id="T0XVJ4"/>
<dbReference type="InterPro" id="IPR025668">
    <property type="entry name" value="Tnp_DDE_dom"/>
</dbReference>
<dbReference type="SUPFAM" id="SSF53098">
    <property type="entry name" value="Ribonuclease H-like"/>
    <property type="match status" value="1"/>
</dbReference>
<evidence type="ECO:0000259" key="1">
    <source>
        <dbReference type="Pfam" id="PF13701"/>
    </source>
</evidence>
<reference evidence="2" key="1">
    <citation type="submission" date="2013-08" db="EMBL/GenBank/DDBJ databases">
        <authorList>
            <person name="Mendez C."/>
            <person name="Richter M."/>
            <person name="Ferrer M."/>
            <person name="Sanchez J."/>
        </authorList>
    </citation>
    <scope>NUCLEOTIDE SEQUENCE</scope>
</reference>
<feature type="domain" description="Transposase DDE" evidence="1">
    <location>
        <begin position="14"/>
        <end position="445"/>
    </location>
</feature>
<proteinExistence type="predicted"/>
<accession>T0XVJ4</accession>
<dbReference type="InterPro" id="IPR012337">
    <property type="entry name" value="RNaseH-like_sf"/>
</dbReference>
<evidence type="ECO:0000313" key="2">
    <source>
        <dbReference type="EMBL" id="EQD26816.1"/>
    </source>
</evidence>
<protein>
    <submittedName>
        <fullName evidence="2">Transposase IS4 family protein</fullName>
    </submittedName>
</protein>
<organism evidence="2">
    <name type="scientific">mine drainage metagenome</name>
    <dbReference type="NCBI Taxonomy" id="410659"/>
    <lineage>
        <taxon>unclassified sequences</taxon>
        <taxon>metagenomes</taxon>
        <taxon>ecological metagenomes</taxon>
    </lineage>
</organism>
<sequence length="445" mass="50907">MREDTTRQSVLFPDLFKKPLVVKFDQPHSSSDGGAILLKACDERLGLSERLAKCIVDARQAGKVEHSIRDLLRQRLFGIACGYPDCNDAARLAEDPIHKLLVGRDPVRGADLASQSTLSRFENAPRRADLYRMGEALAESVIERHRRRLGTRKVKHVTIDLDPTDDPTHGAQQLTFFNGHYDTWCYLPMAGFLRFNREADQHLFCYVLRPGNAPAKQGAIGILERVIERVRAAFPKARILVRLDGGFSGPELLNFLEDDAKVDYIIGMAENKVLKRRARRRMGRARRLSKRRGKTANVFGETRYAAKSWKGRKRRVLIKAEVVRLEGREPKDNARFVVTNLKGSPRHLYKKVYCYRGDIENRIKELHHGLEIDRTSCTDFMANQLRVLLTSAAYVLMQELRLSARRGDCARAQVSTLRERLLKLGVWVERSARRIVLHLPQSFPY</sequence>
<comment type="caution">
    <text evidence="2">The sequence shown here is derived from an EMBL/GenBank/DDBJ whole genome shotgun (WGS) entry which is preliminary data.</text>
</comment>
<dbReference type="Pfam" id="PF13701">
    <property type="entry name" value="DDE_Tnp_1_4"/>
    <property type="match status" value="1"/>
</dbReference>
<dbReference type="NCBIfam" id="NF033539">
    <property type="entry name" value="transpos_IS1380"/>
    <property type="match status" value="1"/>
</dbReference>
<gene>
    <name evidence="2" type="ORF">B2A_15497</name>
</gene>
<dbReference type="EMBL" id="AUZZ01011285">
    <property type="protein sequence ID" value="EQD26816.1"/>
    <property type="molecule type" value="Genomic_DNA"/>
</dbReference>
<reference evidence="2" key="2">
    <citation type="journal article" date="2014" name="ISME J.">
        <title>Microbial stratification in low pH oxic and suboxic macroscopic growths along an acid mine drainage.</title>
        <authorList>
            <person name="Mendez-Garcia C."/>
            <person name="Mesa V."/>
            <person name="Sprenger R.R."/>
            <person name="Richter M."/>
            <person name="Diez M.S."/>
            <person name="Solano J."/>
            <person name="Bargiela R."/>
            <person name="Golyshina O.V."/>
            <person name="Manteca A."/>
            <person name="Ramos J.L."/>
            <person name="Gallego J.R."/>
            <person name="Llorente I."/>
            <person name="Martins Dos Santos V.A."/>
            <person name="Jensen O.N."/>
            <person name="Pelaez A.I."/>
            <person name="Sanchez J."/>
            <person name="Ferrer M."/>
        </authorList>
    </citation>
    <scope>NUCLEOTIDE SEQUENCE</scope>
</reference>
<dbReference type="InterPro" id="IPR047960">
    <property type="entry name" value="Transpos_IS1380"/>
</dbReference>